<reference evidence="2 3" key="1">
    <citation type="submission" date="2016-07" db="EMBL/GenBank/DDBJ databases">
        <title>Pervasive Adenine N6-methylation of Active Genes in Fungi.</title>
        <authorList>
            <consortium name="DOE Joint Genome Institute"/>
            <person name="Mondo S.J."/>
            <person name="Dannebaum R.O."/>
            <person name="Kuo R.C."/>
            <person name="Labutti K."/>
            <person name="Haridas S."/>
            <person name="Kuo A."/>
            <person name="Salamov A."/>
            <person name="Ahrendt S.R."/>
            <person name="Lipzen A."/>
            <person name="Sullivan W."/>
            <person name="Andreopoulos W.B."/>
            <person name="Clum A."/>
            <person name="Lindquist E."/>
            <person name="Daum C."/>
            <person name="Ramamoorthy G.K."/>
            <person name="Gryganskyi A."/>
            <person name="Culley D."/>
            <person name="Magnuson J.K."/>
            <person name="James T.Y."/>
            <person name="O'Malley M.A."/>
            <person name="Stajich J.E."/>
            <person name="Spatafora J.W."/>
            <person name="Visel A."/>
            <person name="Grigoriev I.V."/>
        </authorList>
    </citation>
    <scope>NUCLEOTIDE SEQUENCE [LARGE SCALE GENOMIC DNA]</scope>
    <source>
        <strain evidence="2 3">NRRL 3116</strain>
    </source>
</reference>
<accession>A0A1Y2H3M8</accession>
<dbReference type="GO" id="GO:0016740">
    <property type="term" value="F:transferase activity"/>
    <property type="evidence" value="ECO:0007669"/>
    <property type="project" value="UniProtKB-KW"/>
</dbReference>
<gene>
    <name evidence="2" type="ORF">BCR41DRAFT_383419</name>
</gene>
<dbReference type="Pfam" id="PF07247">
    <property type="entry name" value="AATase"/>
    <property type="match status" value="1"/>
</dbReference>
<dbReference type="RefSeq" id="XP_021885375.1">
    <property type="nucleotide sequence ID" value="XM_022027463.1"/>
</dbReference>
<dbReference type="AlphaFoldDB" id="A0A1Y2H3M8"/>
<dbReference type="GeneID" id="33569306"/>
<dbReference type="STRING" id="64571.A0A1Y2H3M8"/>
<dbReference type="PANTHER" id="PTHR28037:SF1">
    <property type="entry name" value="ALCOHOL O-ACETYLTRANSFERASE 1-RELATED"/>
    <property type="match status" value="1"/>
</dbReference>
<dbReference type="InterPro" id="IPR010828">
    <property type="entry name" value="Atf2/Sli1-like"/>
</dbReference>
<dbReference type="InterPro" id="IPR052058">
    <property type="entry name" value="Alcohol_O-acetyltransferase"/>
</dbReference>
<dbReference type="Gene3D" id="3.30.559.10">
    <property type="entry name" value="Chloramphenicol acetyltransferase-like domain"/>
    <property type="match status" value="1"/>
</dbReference>
<keyword evidence="2" id="KW-0808">Transferase</keyword>
<evidence type="ECO:0000313" key="3">
    <source>
        <dbReference type="Proteomes" id="UP000193648"/>
    </source>
</evidence>
<comment type="caution">
    <text evidence="2">The sequence shown here is derived from an EMBL/GenBank/DDBJ whole genome shotgun (WGS) entry which is preliminary data.</text>
</comment>
<evidence type="ECO:0000313" key="2">
    <source>
        <dbReference type="EMBL" id="ORZ27672.1"/>
    </source>
</evidence>
<protein>
    <submittedName>
        <fullName evidence="2">Alcohol acetyltransferase-domain-containing protein</fullName>
    </submittedName>
</protein>
<evidence type="ECO:0000256" key="1">
    <source>
        <dbReference type="SAM" id="MobiDB-lite"/>
    </source>
</evidence>
<sequence length="553" mass="62040">MPLQVIRAVDNLERYSIARSNVNIYHNVAVGNRIQLVHSSFVHDVITASLHEWVQLLLTPVTQLIESHPSLSAVLSDYLTAKPVFMRLETINLLQLVRIVPVSLKEAVQIAQILEEEHNIPFDLSDQTSPLWRLVIAPIEKSSSSSSFYLLFVFHHVIADGRSAMTVTEQLIQHLNTQAQGRQAYPRASADGSNLNRFNIPIRHTNPIPLSIESRVNCYPSLWTLITEASRALLLPGSVKKILETKYWAGEIDSTLEEPNVTEMVLLQFTQSETSRVIQAAKRSKTTVQSILFSGAVFATKNVFMTGQQKHYNENYDRSGKSEEAIVFATPVSLRDLIPIPIPSEDLGNYTSEILHNNIRIHEESEFWETSRVYREQVIRGTRTKKGLQDLLEHFGMLSLLPKSDGAWEAFMASKVYKDQHGRKASVKLSNLGRGWTRSIPSDEDGRGDQADGNGGTLNSGKNGVRSDTQMFSIKDAIFSQSSGVTASALTMNVATANNIMTVTTTWQKAGFKGRARGELFVSEFKRILFEAIETMEKGKEHYFFMDAVRNDK</sequence>
<keyword evidence="3" id="KW-1185">Reference proteome</keyword>
<dbReference type="SUPFAM" id="SSF52777">
    <property type="entry name" value="CoA-dependent acyltransferases"/>
    <property type="match status" value="1"/>
</dbReference>
<dbReference type="FunCoup" id="A0A1Y2H3M8">
    <property type="interactions" value="2"/>
</dbReference>
<name>A0A1Y2H3M8_9FUNG</name>
<dbReference type="InterPro" id="IPR023213">
    <property type="entry name" value="CAT-like_dom_sf"/>
</dbReference>
<dbReference type="Proteomes" id="UP000193648">
    <property type="component" value="Unassembled WGS sequence"/>
</dbReference>
<organism evidence="2 3">
    <name type="scientific">Lobosporangium transversale</name>
    <dbReference type="NCBI Taxonomy" id="64571"/>
    <lineage>
        <taxon>Eukaryota</taxon>
        <taxon>Fungi</taxon>
        <taxon>Fungi incertae sedis</taxon>
        <taxon>Mucoromycota</taxon>
        <taxon>Mortierellomycotina</taxon>
        <taxon>Mortierellomycetes</taxon>
        <taxon>Mortierellales</taxon>
        <taxon>Mortierellaceae</taxon>
        <taxon>Lobosporangium</taxon>
    </lineage>
</organism>
<dbReference type="EMBL" id="MCFF01000003">
    <property type="protein sequence ID" value="ORZ27672.1"/>
    <property type="molecule type" value="Genomic_DNA"/>
</dbReference>
<feature type="region of interest" description="Disordered" evidence="1">
    <location>
        <begin position="438"/>
        <end position="464"/>
    </location>
</feature>
<dbReference type="InParanoid" id="A0A1Y2H3M8"/>
<proteinExistence type="predicted"/>
<dbReference type="OrthoDB" id="2150604at2759"/>
<dbReference type="PANTHER" id="PTHR28037">
    <property type="entry name" value="ALCOHOL O-ACETYLTRANSFERASE 1-RELATED"/>
    <property type="match status" value="1"/>
</dbReference>